<dbReference type="Proteomes" id="UP001196509">
    <property type="component" value="Unassembled WGS sequence"/>
</dbReference>
<evidence type="ECO:0000313" key="2">
    <source>
        <dbReference type="EMBL" id="MBW8639327.1"/>
    </source>
</evidence>
<accession>A0AAE2ZR68</accession>
<dbReference type="EMBL" id="JAICBX010000004">
    <property type="protein sequence ID" value="MBW8639327.1"/>
    <property type="molecule type" value="Genomic_DNA"/>
</dbReference>
<sequence length="215" mass="24697">MTSEIADMASLKDDKLRIRELVDNWVIWRDAGFWEKFRTVWQDDGRMMATWTQGTADEFIAMNRQGWDKGVSILHFLGACSVEVSGDRAVSQTKMTISQRAKVHDVLVDVVCTGRFYDFWERRAGAWGLCLRQPIYEKDRMDPVDPAARVELDPEILARFPEGYRHLAYLQSSIGYPVKSDMPGLKGDKVASLYATGEEWLAGRGIEWETHRWGM</sequence>
<reference evidence="2" key="1">
    <citation type="submission" date="2021-08" db="EMBL/GenBank/DDBJ databases">
        <title>Hoeflea bacterium WL0058 sp. nov., isolated from the sediment.</title>
        <authorList>
            <person name="Wang L."/>
            <person name="Zhang D."/>
        </authorList>
    </citation>
    <scope>NUCLEOTIDE SEQUENCE</scope>
    <source>
        <strain evidence="2">WL0058</strain>
    </source>
</reference>
<protein>
    <submittedName>
        <fullName evidence="2">Nuclear transport factor 2 family protein</fullName>
    </submittedName>
</protein>
<dbReference type="Pfam" id="PF13577">
    <property type="entry name" value="SnoaL_4"/>
    <property type="match status" value="1"/>
</dbReference>
<dbReference type="Gene3D" id="3.10.450.50">
    <property type="match status" value="1"/>
</dbReference>
<proteinExistence type="predicted"/>
<organism evidence="2 3">
    <name type="scientific">Flavimaribacter sediminis</name>
    <dbReference type="NCBI Taxonomy" id="2865987"/>
    <lineage>
        <taxon>Bacteria</taxon>
        <taxon>Pseudomonadati</taxon>
        <taxon>Pseudomonadota</taxon>
        <taxon>Alphaproteobacteria</taxon>
        <taxon>Hyphomicrobiales</taxon>
        <taxon>Rhizobiaceae</taxon>
        <taxon>Flavimaribacter</taxon>
    </lineage>
</organism>
<gene>
    <name evidence="2" type="ORF">K1W69_19185</name>
</gene>
<comment type="caution">
    <text evidence="2">The sequence shown here is derived from an EMBL/GenBank/DDBJ whole genome shotgun (WGS) entry which is preliminary data.</text>
</comment>
<feature type="domain" description="SnoaL-like" evidence="1">
    <location>
        <begin position="14"/>
        <end position="130"/>
    </location>
</feature>
<dbReference type="RefSeq" id="WP_220230064.1">
    <property type="nucleotide sequence ID" value="NZ_JAICBX010000004.1"/>
</dbReference>
<dbReference type="InterPro" id="IPR037401">
    <property type="entry name" value="SnoaL-like"/>
</dbReference>
<dbReference type="AlphaFoldDB" id="A0AAE2ZR68"/>
<keyword evidence="3" id="KW-1185">Reference proteome</keyword>
<evidence type="ECO:0000259" key="1">
    <source>
        <dbReference type="Pfam" id="PF13577"/>
    </source>
</evidence>
<name>A0AAE2ZR68_9HYPH</name>
<dbReference type="SUPFAM" id="SSF54427">
    <property type="entry name" value="NTF2-like"/>
    <property type="match status" value="1"/>
</dbReference>
<dbReference type="InterPro" id="IPR032710">
    <property type="entry name" value="NTF2-like_dom_sf"/>
</dbReference>
<evidence type="ECO:0000313" key="3">
    <source>
        <dbReference type="Proteomes" id="UP001196509"/>
    </source>
</evidence>